<dbReference type="PROSITE" id="PS50106">
    <property type="entry name" value="PDZ"/>
    <property type="match status" value="1"/>
</dbReference>
<dbReference type="PANTHER" id="PTHR43343:SF3">
    <property type="entry name" value="PROTEASE DO-LIKE 8, CHLOROPLASTIC"/>
    <property type="match status" value="1"/>
</dbReference>
<keyword evidence="5" id="KW-1133">Transmembrane helix</keyword>
<dbReference type="InterPro" id="IPR036034">
    <property type="entry name" value="PDZ_sf"/>
</dbReference>
<sequence>MADASTPTSTPGALPGPVPQQPVDPYAQQQAGAYAQQHGAPYPQPGRYAPQQGVPYPQQPGPYAQAGPYGRPAAAAQAGPYGQPSGPGGTPPARRGRGWLVALVAGLVVVVLLLLAAGAALLVRLAGGDGDPVDPDPVGPGAAGPVASVEDVDTATVQIVSQGSFVDPEAGAVSDAAGAGTGFFVDADGTAVTNNHVVTGAATLEVYVAGETEPRNARVLGTSECSDLAVIDVEGEGFPFLELAPQAPGTGVEVFAAGFPLGDPEFTLTSGIVSKASASGETGWASVDDVVEHSATINPGNSGGPLVDASGRVVAVNYAGSSETDQYFAIAAPTLGSVVDQLRQGRSVDSLGINGQAMRTEDGSLSGVFVAAVESGSPAAALGLAGGDVVTRMEGLSLATDGTMADYCDVLRTQGADAEISAQVLRPSTGEVLQGSFGSGVPLAVFETLGSELEEEVPVEGVGPATYSGYTTVTDDSGSISLEVPVEWAQVDGAPLEDGSPALVATPDLDAFSSGFTTSGVVIASVEGSSDPGQALQDMLTGMGATDACPTSEGPQPYDDGLYTGTYELREGCEGTDAAFAGIVAVPEGGDFMVFVGIQVVGQADLEALDRIIQSFVVTP</sequence>
<dbReference type="InterPro" id="IPR043504">
    <property type="entry name" value="Peptidase_S1_PA_chymotrypsin"/>
</dbReference>
<keyword evidence="8" id="KW-1185">Reference proteome</keyword>
<dbReference type="InterPro" id="IPR001478">
    <property type="entry name" value="PDZ"/>
</dbReference>
<dbReference type="RefSeq" id="WP_340294502.1">
    <property type="nucleotide sequence ID" value="NZ_JBBEOI010000163.1"/>
</dbReference>
<feature type="compositionally biased region" description="Polar residues" evidence="4">
    <location>
        <begin position="1"/>
        <end position="11"/>
    </location>
</feature>
<feature type="compositionally biased region" description="Low complexity" evidence="4">
    <location>
        <begin position="48"/>
        <end position="84"/>
    </location>
</feature>
<feature type="region of interest" description="Disordered" evidence="4">
    <location>
        <begin position="1"/>
        <end position="92"/>
    </location>
</feature>
<dbReference type="SUPFAM" id="SSF50156">
    <property type="entry name" value="PDZ domain-like"/>
    <property type="match status" value="1"/>
</dbReference>
<organism evidence="7 8">
    <name type="scientific">Aquipuribacter hungaricus</name>
    <dbReference type="NCBI Taxonomy" id="545624"/>
    <lineage>
        <taxon>Bacteria</taxon>
        <taxon>Bacillati</taxon>
        <taxon>Actinomycetota</taxon>
        <taxon>Actinomycetes</taxon>
        <taxon>Micrococcales</taxon>
        <taxon>Intrasporangiaceae</taxon>
        <taxon>Aquipuribacter</taxon>
    </lineage>
</organism>
<evidence type="ECO:0000259" key="6">
    <source>
        <dbReference type="PROSITE" id="PS50106"/>
    </source>
</evidence>
<dbReference type="InterPro" id="IPR009003">
    <property type="entry name" value="Peptidase_S1_PA"/>
</dbReference>
<evidence type="ECO:0000256" key="4">
    <source>
        <dbReference type="SAM" id="MobiDB-lite"/>
    </source>
</evidence>
<name>A0ABV7WAB1_9MICO</name>
<dbReference type="InterPro" id="IPR051201">
    <property type="entry name" value="Chloro_Bact_Ser_Proteases"/>
</dbReference>
<keyword evidence="3" id="KW-0378">Hydrolase</keyword>
<dbReference type="InterPro" id="IPR001940">
    <property type="entry name" value="Peptidase_S1C"/>
</dbReference>
<dbReference type="Gene3D" id="2.40.10.10">
    <property type="entry name" value="Trypsin-like serine proteases"/>
    <property type="match status" value="2"/>
</dbReference>
<reference evidence="8" key="1">
    <citation type="journal article" date="2019" name="Int. J. Syst. Evol. Microbiol.">
        <title>The Global Catalogue of Microorganisms (GCM) 10K type strain sequencing project: providing services to taxonomists for standard genome sequencing and annotation.</title>
        <authorList>
            <consortium name="The Broad Institute Genomics Platform"/>
            <consortium name="The Broad Institute Genome Sequencing Center for Infectious Disease"/>
            <person name="Wu L."/>
            <person name="Ma J."/>
        </authorList>
    </citation>
    <scope>NUCLEOTIDE SEQUENCE [LARGE SCALE GENOMIC DNA]</scope>
    <source>
        <strain evidence="8">NCAIM B.02333</strain>
    </source>
</reference>
<dbReference type="Gene3D" id="2.30.42.10">
    <property type="match status" value="1"/>
</dbReference>
<keyword evidence="5" id="KW-0472">Membrane</keyword>
<feature type="domain" description="PDZ" evidence="6">
    <location>
        <begin position="338"/>
        <end position="426"/>
    </location>
</feature>
<evidence type="ECO:0000256" key="2">
    <source>
        <dbReference type="ARBA" id="ARBA00022670"/>
    </source>
</evidence>
<gene>
    <name evidence="7" type="ORF">ACFOLH_00020</name>
</gene>
<evidence type="ECO:0000256" key="1">
    <source>
        <dbReference type="ARBA" id="ARBA00010541"/>
    </source>
</evidence>
<proteinExistence type="inferred from homology"/>
<evidence type="ECO:0000256" key="3">
    <source>
        <dbReference type="ARBA" id="ARBA00022801"/>
    </source>
</evidence>
<dbReference type="PRINTS" id="PR00834">
    <property type="entry name" value="PROTEASES2C"/>
</dbReference>
<dbReference type="SMART" id="SM00228">
    <property type="entry name" value="PDZ"/>
    <property type="match status" value="1"/>
</dbReference>
<evidence type="ECO:0000313" key="8">
    <source>
        <dbReference type="Proteomes" id="UP001595685"/>
    </source>
</evidence>
<feature type="compositionally biased region" description="Low complexity" evidence="4">
    <location>
        <begin position="26"/>
        <end position="40"/>
    </location>
</feature>
<dbReference type="EMBL" id="JBHRWW010000001">
    <property type="protein sequence ID" value="MFC3686720.1"/>
    <property type="molecule type" value="Genomic_DNA"/>
</dbReference>
<accession>A0ABV7WAB1</accession>
<dbReference type="Proteomes" id="UP001595685">
    <property type="component" value="Unassembled WGS sequence"/>
</dbReference>
<evidence type="ECO:0000256" key="5">
    <source>
        <dbReference type="SAM" id="Phobius"/>
    </source>
</evidence>
<feature type="transmembrane region" description="Helical" evidence="5">
    <location>
        <begin position="99"/>
        <end position="123"/>
    </location>
</feature>
<dbReference type="Pfam" id="PF13365">
    <property type="entry name" value="Trypsin_2"/>
    <property type="match status" value="1"/>
</dbReference>
<protein>
    <submittedName>
        <fullName evidence="7">Trypsin-like peptidase domain-containing protein</fullName>
    </submittedName>
</protein>
<keyword evidence="2" id="KW-0645">Protease</keyword>
<evidence type="ECO:0000313" key="7">
    <source>
        <dbReference type="EMBL" id="MFC3686720.1"/>
    </source>
</evidence>
<dbReference type="SUPFAM" id="SSF50494">
    <property type="entry name" value="Trypsin-like serine proteases"/>
    <property type="match status" value="1"/>
</dbReference>
<comment type="caution">
    <text evidence="7">The sequence shown here is derived from an EMBL/GenBank/DDBJ whole genome shotgun (WGS) entry which is preliminary data.</text>
</comment>
<keyword evidence="5" id="KW-0812">Transmembrane</keyword>
<comment type="similarity">
    <text evidence="1">Belongs to the peptidase S1C family.</text>
</comment>
<dbReference type="PANTHER" id="PTHR43343">
    <property type="entry name" value="PEPTIDASE S12"/>
    <property type="match status" value="1"/>
</dbReference>